<dbReference type="AlphaFoldDB" id="A0A645EDW1"/>
<name>A0A645EDW1_9ZZZZ</name>
<proteinExistence type="predicted"/>
<protein>
    <submittedName>
        <fullName evidence="1">Uncharacterized protein</fullName>
    </submittedName>
</protein>
<comment type="caution">
    <text evidence="1">The sequence shown here is derived from an EMBL/GenBank/DDBJ whole genome shotgun (WGS) entry which is preliminary data.</text>
</comment>
<reference evidence="1" key="1">
    <citation type="submission" date="2019-08" db="EMBL/GenBank/DDBJ databases">
        <authorList>
            <person name="Kucharzyk K."/>
            <person name="Murdoch R.W."/>
            <person name="Higgins S."/>
            <person name="Loffler F."/>
        </authorList>
    </citation>
    <scope>NUCLEOTIDE SEQUENCE</scope>
</reference>
<gene>
    <name evidence="1" type="ORF">SDC9_147275</name>
</gene>
<organism evidence="1">
    <name type="scientific">bioreactor metagenome</name>
    <dbReference type="NCBI Taxonomy" id="1076179"/>
    <lineage>
        <taxon>unclassified sequences</taxon>
        <taxon>metagenomes</taxon>
        <taxon>ecological metagenomes</taxon>
    </lineage>
</organism>
<accession>A0A645EDW1</accession>
<dbReference type="EMBL" id="VSSQ01046128">
    <property type="protein sequence ID" value="MPN00081.1"/>
    <property type="molecule type" value="Genomic_DNA"/>
</dbReference>
<evidence type="ECO:0000313" key="1">
    <source>
        <dbReference type="EMBL" id="MPN00081.1"/>
    </source>
</evidence>
<sequence>MSGDLRSQLRVRKAGARENRQLLSPHQGIEPVDNGYARLNKLAGVVARGGVQRLSVDVHALFGDHGGAAVLRAAHAVKNAAQHIHGNGQLNAAAKEAGCAGIHAQAAAAFKQLHQGSIAADLKDAPAPDPPIRLADLHQLVIGNARHMVHQHQRPDQFLNGAVFFKHPPSLPG</sequence>